<name>A0A1E1M447_RHYSE</name>
<dbReference type="InterPro" id="IPR038843">
    <property type="entry name" value="Sed1/Spi1"/>
</dbReference>
<gene>
    <name evidence="3" type="ORF">RSE6_03969</name>
</gene>
<proteinExistence type="predicted"/>
<protein>
    <recommendedName>
        <fullName evidence="5">Clock-controlled protein 6 (CCG-6)</fullName>
    </recommendedName>
</protein>
<evidence type="ECO:0000313" key="4">
    <source>
        <dbReference type="Proteomes" id="UP000177625"/>
    </source>
</evidence>
<feature type="compositionally biased region" description="Gly residues" evidence="1">
    <location>
        <begin position="147"/>
        <end position="176"/>
    </location>
</feature>
<feature type="chain" id="PRO_5009447963" description="Clock-controlled protein 6 (CCG-6)" evidence="2">
    <location>
        <begin position="17"/>
        <end position="220"/>
    </location>
</feature>
<keyword evidence="2" id="KW-0732">Signal</keyword>
<keyword evidence="4" id="KW-1185">Reference proteome</keyword>
<feature type="signal peptide" evidence="2">
    <location>
        <begin position="1"/>
        <end position="16"/>
    </location>
</feature>
<reference evidence="4" key="1">
    <citation type="submission" date="2016-03" db="EMBL/GenBank/DDBJ databases">
        <authorList>
            <person name="Guldener U."/>
        </authorList>
    </citation>
    <scope>NUCLEOTIDE SEQUENCE [LARGE SCALE GENOMIC DNA]</scope>
</reference>
<dbReference type="PANTHER" id="PTHR35523">
    <property type="entry name" value="CELL WALL PROTEIN SED1"/>
    <property type="match status" value="1"/>
</dbReference>
<feature type="compositionally biased region" description="Low complexity" evidence="1">
    <location>
        <begin position="84"/>
        <end position="94"/>
    </location>
</feature>
<feature type="region of interest" description="Disordered" evidence="1">
    <location>
        <begin position="144"/>
        <end position="186"/>
    </location>
</feature>
<sequence>MKYSSAVLALATGALANAFVYPQNNGTNATVVYETITTSAYTTYCPYATTVVQGSKTYTVTEATTLTITDCPCTIVKRTSYPTGPASQPQAQGQAPPPAEGASTVLYTSCPPTASAPAVTYPAGPPAPTGPAYTNPLTAVYPSAPAGGNGGNGGKGNGGTPAGNGGTPAGNGGNGNAGSPAGTGSYAPKPTGPSIFAGAASANKVGGFMIGAAALVVLAL</sequence>
<evidence type="ECO:0000256" key="1">
    <source>
        <dbReference type="SAM" id="MobiDB-lite"/>
    </source>
</evidence>
<feature type="region of interest" description="Disordered" evidence="1">
    <location>
        <begin position="82"/>
        <end position="107"/>
    </location>
</feature>
<dbReference type="GO" id="GO:0005199">
    <property type="term" value="F:structural constituent of cell wall"/>
    <property type="evidence" value="ECO:0007669"/>
    <property type="project" value="InterPro"/>
</dbReference>
<dbReference type="AlphaFoldDB" id="A0A1E1M447"/>
<evidence type="ECO:0000313" key="3">
    <source>
        <dbReference type="EMBL" id="CZT43867.1"/>
    </source>
</evidence>
<evidence type="ECO:0008006" key="5">
    <source>
        <dbReference type="Google" id="ProtNLM"/>
    </source>
</evidence>
<dbReference type="Proteomes" id="UP000177625">
    <property type="component" value="Unassembled WGS sequence"/>
</dbReference>
<dbReference type="EMBL" id="FJVC01000152">
    <property type="protein sequence ID" value="CZT43867.1"/>
    <property type="molecule type" value="Genomic_DNA"/>
</dbReference>
<dbReference type="GO" id="GO:0009277">
    <property type="term" value="C:fungal-type cell wall"/>
    <property type="evidence" value="ECO:0007669"/>
    <property type="project" value="TreeGrafter"/>
</dbReference>
<dbReference type="PANTHER" id="PTHR35523:SF1">
    <property type="entry name" value="CELL WALL PROTEIN SED1"/>
    <property type="match status" value="1"/>
</dbReference>
<evidence type="ECO:0000256" key="2">
    <source>
        <dbReference type="SAM" id="SignalP"/>
    </source>
</evidence>
<accession>A0A1E1M447</accession>
<organism evidence="3 4">
    <name type="scientific">Rhynchosporium secalis</name>
    <name type="common">Barley scald fungus</name>
    <dbReference type="NCBI Taxonomy" id="38038"/>
    <lineage>
        <taxon>Eukaryota</taxon>
        <taxon>Fungi</taxon>
        <taxon>Dikarya</taxon>
        <taxon>Ascomycota</taxon>
        <taxon>Pezizomycotina</taxon>
        <taxon>Leotiomycetes</taxon>
        <taxon>Helotiales</taxon>
        <taxon>Ploettnerulaceae</taxon>
        <taxon>Rhynchosporium</taxon>
    </lineage>
</organism>
<dbReference type="GO" id="GO:0031505">
    <property type="term" value="P:fungal-type cell wall organization"/>
    <property type="evidence" value="ECO:0007669"/>
    <property type="project" value="InterPro"/>
</dbReference>